<evidence type="ECO:0000256" key="4">
    <source>
        <dbReference type="SAM" id="Phobius"/>
    </source>
</evidence>
<evidence type="ECO:0000256" key="3">
    <source>
        <dbReference type="ARBA" id="ARBA00082904"/>
    </source>
</evidence>
<dbReference type="RefSeq" id="XP_018326835.2">
    <property type="nucleotide sequence ID" value="XM_018471333.2"/>
</dbReference>
<dbReference type="PANTHER" id="PTHR12480">
    <property type="entry name" value="ARGININE DEMETHYLASE AND LYSYL-HYDROXYLASE JMJD"/>
    <property type="match status" value="1"/>
</dbReference>
<reference evidence="7" key="1">
    <citation type="submission" date="2025-08" db="UniProtKB">
        <authorList>
            <consortium name="RefSeq"/>
        </authorList>
    </citation>
    <scope>IDENTIFICATION</scope>
    <source>
        <tissue evidence="7">Entire body</tissue>
    </source>
</reference>
<organism evidence="6 7">
    <name type="scientific">Agrilus planipennis</name>
    <name type="common">Emerald ash borer</name>
    <name type="synonym">Agrilus marcopoli</name>
    <dbReference type="NCBI Taxonomy" id="224129"/>
    <lineage>
        <taxon>Eukaryota</taxon>
        <taxon>Metazoa</taxon>
        <taxon>Ecdysozoa</taxon>
        <taxon>Arthropoda</taxon>
        <taxon>Hexapoda</taxon>
        <taxon>Insecta</taxon>
        <taxon>Pterygota</taxon>
        <taxon>Neoptera</taxon>
        <taxon>Endopterygota</taxon>
        <taxon>Coleoptera</taxon>
        <taxon>Polyphaga</taxon>
        <taxon>Elateriformia</taxon>
        <taxon>Buprestoidea</taxon>
        <taxon>Buprestidae</taxon>
        <taxon>Agrilinae</taxon>
        <taxon>Agrilus</taxon>
    </lineage>
</organism>
<keyword evidence="4" id="KW-0812">Transmembrane</keyword>
<evidence type="ECO:0000256" key="2">
    <source>
        <dbReference type="ARBA" id="ARBA00047762"/>
    </source>
</evidence>
<evidence type="ECO:0000256" key="1">
    <source>
        <dbReference type="ARBA" id="ARBA00038068"/>
    </source>
</evidence>
<dbReference type="SMART" id="SM00558">
    <property type="entry name" value="JmjC"/>
    <property type="match status" value="1"/>
</dbReference>
<evidence type="ECO:0000259" key="5">
    <source>
        <dbReference type="PROSITE" id="PS51184"/>
    </source>
</evidence>
<protein>
    <recommendedName>
        <fullName evidence="3">Jumonji domain-containing protein 4</fullName>
    </recommendedName>
</protein>
<dbReference type="PANTHER" id="PTHR12480:SF6">
    <property type="entry name" value="2-OXOGLUTARATE AND IRON-DEPENDENT OXYGENASE JMJD4"/>
    <property type="match status" value="1"/>
</dbReference>
<dbReference type="GeneID" id="108738092"/>
<proteinExistence type="inferred from homology"/>
<feature type="domain" description="JmjC" evidence="5">
    <location>
        <begin position="131"/>
        <end position="279"/>
    </location>
</feature>
<comment type="similarity">
    <text evidence="1">Belongs to the JMJD6 family.</text>
</comment>
<evidence type="ECO:0000313" key="7">
    <source>
        <dbReference type="RefSeq" id="XP_018326835.2"/>
    </source>
</evidence>
<dbReference type="InParanoid" id="A0A1W4X3D8"/>
<dbReference type="STRING" id="224129.A0A1W4X3D8"/>
<dbReference type="CDD" id="cd02208">
    <property type="entry name" value="cupin_RmlC-like"/>
    <property type="match status" value="1"/>
</dbReference>
<name>A0A1W4X3D8_AGRPL</name>
<dbReference type="GO" id="GO:0005634">
    <property type="term" value="C:nucleus"/>
    <property type="evidence" value="ECO:0007669"/>
    <property type="project" value="TreeGrafter"/>
</dbReference>
<dbReference type="SUPFAM" id="SSF51197">
    <property type="entry name" value="Clavaminate synthase-like"/>
    <property type="match status" value="1"/>
</dbReference>
<comment type="catalytic activity">
    <reaction evidence="2">
        <text>L-lysyl-[protein] + 2-oxoglutarate + O2 = 4-hydroxy-L-lysyl-[protein] + succinate + CO2</text>
        <dbReference type="Rhea" id="RHEA:57156"/>
        <dbReference type="Rhea" id="RHEA-COMP:9752"/>
        <dbReference type="Rhea" id="RHEA-COMP:15084"/>
        <dbReference type="ChEBI" id="CHEBI:15379"/>
        <dbReference type="ChEBI" id="CHEBI:16526"/>
        <dbReference type="ChEBI" id="CHEBI:16810"/>
        <dbReference type="ChEBI" id="CHEBI:29969"/>
        <dbReference type="ChEBI" id="CHEBI:30031"/>
        <dbReference type="ChEBI" id="CHEBI:141495"/>
    </reaction>
</comment>
<feature type="non-terminal residue" evidence="7">
    <location>
        <position position="438"/>
    </location>
</feature>
<dbReference type="Proteomes" id="UP000192223">
    <property type="component" value="Unplaced"/>
</dbReference>
<dbReference type="GO" id="GO:0045905">
    <property type="term" value="P:positive regulation of translational termination"/>
    <property type="evidence" value="ECO:0007669"/>
    <property type="project" value="TreeGrafter"/>
</dbReference>
<dbReference type="PROSITE" id="PS51184">
    <property type="entry name" value="JMJC"/>
    <property type="match status" value="1"/>
</dbReference>
<gene>
    <name evidence="7" type="primary">LOC108738092</name>
</gene>
<sequence>MQIELENCLPIRDESGNKVSKRAPIVSHDITYDDFFVKFILQNQACLIKNITSNWNCTKQWFTNGKVNTTYLSKQFGHSNILLYDCHEKYFNSQKTKNDKFDNFLEYWQKYINGNYNNQMPLYYLKDWHLKNLFPNNNFYDVPYYFASDWLNEYLIETSDDDYRFVYMGPRGSWTPFHADVFNSFSWSANVSGKKKWFLFPPGNEEKLKDSLGNLPYDVSDLKDEIAYYEIIQSSGDVVFVPSGWYHQVWNIEDTVSVNHNWINGCNIEKMWKSLEKSLTDVKNETKDCSEMSNYSKHCQVMLKSYFGIDFLEFYRFLLYIAQKRLKLIKESVDIKLFEIYTLGFNHSLFDLLAIKNVLKLIQSNNDFIDLLNINPVEKYPDMLFNEIISVTDTIIVNKSNNKDRMMNYSLSFLNSLFFIFFFVFSIYSLKFPFSLFR</sequence>
<evidence type="ECO:0000313" key="6">
    <source>
        <dbReference type="Proteomes" id="UP000192223"/>
    </source>
</evidence>
<dbReference type="GO" id="GO:0016706">
    <property type="term" value="F:2-oxoglutarate-dependent dioxygenase activity"/>
    <property type="evidence" value="ECO:0007669"/>
    <property type="project" value="TreeGrafter"/>
</dbReference>
<dbReference type="InterPro" id="IPR003347">
    <property type="entry name" value="JmjC_dom"/>
</dbReference>
<dbReference type="FunCoup" id="A0A1W4X3D8">
    <property type="interactions" value="2333"/>
</dbReference>
<accession>A0A1W4X3D8</accession>
<dbReference type="KEGG" id="apln:108738092"/>
<dbReference type="GO" id="GO:0005737">
    <property type="term" value="C:cytoplasm"/>
    <property type="evidence" value="ECO:0007669"/>
    <property type="project" value="TreeGrafter"/>
</dbReference>
<keyword evidence="4" id="KW-0472">Membrane</keyword>
<dbReference type="InterPro" id="IPR050910">
    <property type="entry name" value="JMJD6_ArgDemeth/LysHydrox"/>
</dbReference>
<dbReference type="GO" id="GO:0043565">
    <property type="term" value="F:sequence-specific DNA binding"/>
    <property type="evidence" value="ECO:0007669"/>
    <property type="project" value="TreeGrafter"/>
</dbReference>
<dbReference type="AlphaFoldDB" id="A0A1W4X3D8"/>
<dbReference type="CTD" id="65094"/>
<keyword evidence="6" id="KW-1185">Reference proteome</keyword>
<keyword evidence="4" id="KW-1133">Transmembrane helix</keyword>
<dbReference type="Gene3D" id="2.60.120.650">
    <property type="entry name" value="Cupin"/>
    <property type="match status" value="1"/>
</dbReference>
<dbReference type="OrthoDB" id="203487at2759"/>
<dbReference type="Pfam" id="PF02373">
    <property type="entry name" value="JmjC"/>
    <property type="match status" value="1"/>
</dbReference>
<feature type="transmembrane region" description="Helical" evidence="4">
    <location>
        <begin position="409"/>
        <end position="430"/>
    </location>
</feature>